<keyword evidence="6" id="KW-0732">Signal</keyword>
<dbReference type="PROSITE" id="PS51392">
    <property type="entry name" value="KEN"/>
    <property type="match status" value="1"/>
</dbReference>
<evidence type="ECO:0000256" key="6">
    <source>
        <dbReference type="ARBA" id="ARBA00022729"/>
    </source>
</evidence>
<dbReference type="PANTHER" id="PTHR13954:SF6">
    <property type="entry name" value="NON-SPECIFIC SERINE_THREONINE PROTEIN KINASE"/>
    <property type="match status" value="1"/>
</dbReference>
<dbReference type="InterPro" id="IPR038357">
    <property type="entry name" value="KEN_sf"/>
</dbReference>
<keyword evidence="3" id="KW-0723">Serine/threonine-protein kinase</keyword>
<dbReference type="AlphaFoldDB" id="A0A8J5EAH4"/>
<keyword evidence="5 12" id="KW-0812">Transmembrane</keyword>
<evidence type="ECO:0000256" key="8">
    <source>
        <dbReference type="ARBA" id="ARBA00022777"/>
    </source>
</evidence>
<evidence type="ECO:0000256" key="4">
    <source>
        <dbReference type="ARBA" id="ARBA00022679"/>
    </source>
</evidence>
<dbReference type="CDD" id="cd10422">
    <property type="entry name" value="RNase_Ire1"/>
    <property type="match status" value="1"/>
</dbReference>
<feature type="compositionally biased region" description="Acidic residues" evidence="11">
    <location>
        <begin position="65"/>
        <end position="76"/>
    </location>
</feature>
<name>A0A8J5EAH4_ZINOF</name>
<accession>A0A8J5EAH4</accession>
<feature type="domain" description="Protein kinase" evidence="13">
    <location>
        <begin position="616"/>
        <end position="910"/>
    </location>
</feature>
<evidence type="ECO:0000256" key="1">
    <source>
        <dbReference type="ARBA" id="ARBA00004479"/>
    </source>
</evidence>
<evidence type="ECO:0000256" key="2">
    <source>
        <dbReference type="ARBA" id="ARBA00012513"/>
    </source>
</evidence>
<keyword evidence="7" id="KW-0547">Nucleotide-binding</keyword>
<dbReference type="PROSITE" id="PS50011">
    <property type="entry name" value="PROTEIN_KINASE_DOM"/>
    <property type="match status" value="1"/>
</dbReference>
<dbReference type="InterPro" id="IPR000719">
    <property type="entry name" value="Prot_kinase_dom"/>
</dbReference>
<dbReference type="InterPro" id="IPR011009">
    <property type="entry name" value="Kinase-like_dom_sf"/>
</dbReference>
<evidence type="ECO:0000313" key="16">
    <source>
        <dbReference type="Proteomes" id="UP000734854"/>
    </source>
</evidence>
<dbReference type="SMART" id="SM00580">
    <property type="entry name" value="PUG"/>
    <property type="match status" value="1"/>
</dbReference>
<dbReference type="EC" id="2.7.11.1" evidence="2"/>
<dbReference type="InterPro" id="IPR045133">
    <property type="entry name" value="IRE1/2-like"/>
</dbReference>
<dbReference type="GO" id="GO:0004521">
    <property type="term" value="F:RNA endonuclease activity"/>
    <property type="evidence" value="ECO:0007669"/>
    <property type="project" value="InterPro"/>
</dbReference>
<evidence type="ECO:0000256" key="10">
    <source>
        <dbReference type="ARBA" id="ARBA00022989"/>
    </source>
</evidence>
<dbReference type="PANTHER" id="PTHR13954">
    <property type="entry name" value="IRE1-RELATED"/>
    <property type="match status" value="1"/>
</dbReference>
<evidence type="ECO:0000259" key="13">
    <source>
        <dbReference type="PROSITE" id="PS50011"/>
    </source>
</evidence>
<dbReference type="Proteomes" id="UP000734854">
    <property type="component" value="Unassembled WGS sequence"/>
</dbReference>
<dbReference type="InterPro" id="IPR010513">
    <property type="entry name" value="KEN_dom"/>
</dbReference>
<dbReference type="Gene3D" id="1.10.510.10">
    <property type="entry name" value="Transferase(Phosphotransferase) domain 1"/>
    <property type="match status" value="1"/>
</dbReference>
<feature type="transmembrane region" description="Helical" evidence="12">
    <location>
        <begin position="138"/>
        <end position="160"/>
    </location>
</feature>
<dbReference type="Pfam" id="PF06479">
    <property type="entry name" value="Ribonuc_2-5A"/>
    <property type="match status" value="1"/>
</dbReference>
<dbReference type="InterPro" id="IPR008271">
    <property type="entry name" value="Ser/Thr_kinase_AS"/>
</dbReference>
<evidence type="ECO:0000256" key="12">
    <source>
        <dbReference type="SAM" id="Phobius"/>
    </source>
</evidence>
<dbReference type="Gene3D" id="2.130.10.10">
    <property type="entry name" value="YVTN repeat-like/Quinoprotein amine dehydrogenase"/>
    <property type="match status" value="1"/>
</dbReference>
<proteinExistence type="predicted"/>
<dbReference type="Pfam" id="PF00069">
    <property type="entry name" value="Pkinase"/>
    <property type="match status" value="1"/>
</dbReference>
<keyword evidence="9" id="KW-0067">ATP-binding</keyword>
<organism evidence="15 16">
    <name type="scientific">Zingiber officinale</name>
    <name type="common">Ginger</name>
    <name type="synonym">Amomum zingiber</name>
    <dbReference type="NCBI Taxonomy" id="94328"/>
    <lineage>
        <taxon>Eukaryota</taxon>
        <taxon>Viridiplantae</taxon>
        <taxon>Streptophyta</taxon>
        <taxon>Embryophyta</taxon>
        <taxon>Tracheophyta</taxon>
        <taxon>Spermatophyta</taxon>
        <taxon>Magnoliopsida</taxon>
        <taxon>Liliopsida</taxon>
        <taxon>Zingiberales</taxon>
        <taxon>Zingiberaceae</taxon>
        <taxon>Zingiber</taxon>
    </lineage>
</organism>
<evidence type="ECO:0000256" key="11">
    <source>
        <dbReference type="SAM" id="MobiDB-lite"/>
    </source>
</evidence>
<sequence length="1054" mass="119023">MDSVLVDEPWTTLVEEAAPTTGCTNLGFASFSQLGWTPKVDEGCSPIVRDGKASTDGWLQQEATKEEEEEEEEEEGGRERESNKSPSFCFSNPPRCPKILLPLRLFCFPSRSDRPCQLTIVLPAFSIRCLMRLSVKNLVSFFAVVFSGFLASGVLTPSVLDSPVEGEPWLADAAAAVSCSPSSSYPHRFSLSAAPVIQVSDAENESGLRSLSNDLVPFRKAQTSPGKRSILSLDEKKHDKFILALPNGTIYFMNRSKKPQWKLLTDRPLSYSWHSPSIVDPEYIVSSDGDGELYEYRKDSGKKKHSWSIEEYVRRAPIVEGSIITTGTKTSTFYVVDTESGELIYNDTEHLNLANVGVCSAREQSIASKLESGNATYITVIRTDYFLDSYEINNHLWNVMISRISAYNVGTRFPPTVDDGMELPSVIERNIPVYIQVEADQSPEPKPNLLASSKPISGMWSRQHVVQSSERETIDNCSSGILTASNLVPFQLSGKPDVLYTSLDGTQGLPLWLLIFCAPLLMFFCFWLRKWLNNKEYDDSIQEQSVLRKRKKLQKAGNLKSYTSSDIDDQNIVSNRENTETVGQSQIQDNRSDLLIHLTKPYDSIDGYYVGTGSLFVTHTKIGQGSNDTIVFEEFFHRQPIVVAVKRFLLVHDDKALTKIQTLFASDQHPNIVQCYAVERDECFVDISLERCPCSLSDLIQWCSESSSDSVYGENRTSNTLIEGKVQDLMKNLRKEISLWSANGLPSSQLLKLMRDVISGLAHLHELGIIHRDLKPQNVLISNLHGYLKAKLSYMGNGKRLLENMTCLSRNATGSGSSGGQAPEQLLHGYQTRAMDLFNLGCILFFCITKGKLPFDNNVQRDLFLSNMNNRMDLRVVDHIPEAEHLLSQLIHPEPQMRLDAVKVWHHPLFWSPETRLSFLRDLSDRIESKKRNNEADLLEALKNTASAAFGGQWKEKLDAALITDMVRYRKYQFDCMRDLLRVIRNKLIHYKDLPEPLQGGSQIHNEILGPVPEGFDSYFASRFPKLLIEVYKVAFQYCKEEDFFQEIYRNSIP</sequence>
<dbReference type="GO" id="GO:0005524">
    <property type="term" value="F:ATP binding"/>
    <property type="evidence" value="ECO:0007669"/>
    <property type="project" value="UniProtKB-KW"/>
</dbReference>
<evidence type="ECO:0000313" key="15">
    <source>
        <dbReference type="EMBL" id="KAG6469065.1"/>
    </source>
</evidence>
<evidence type="ECO:0000256" key="7">
    <source>
        <dbReference type="ARBA" id="ARBA00022741"/>
    </source>
</evidence>
<feature type="domain" description="KEN" evidence="14">
    <location>
        <begin position="913"/>
        <end position="1051"/>
    </location>
</feature>
<dbReference type="GO" id="GO:0036498">
    <property type="term" value="P:IRE1-mediated unfolded protein response"/>
    <property type="evidence" value="ECO:0007669"/>
    <property type="project" value="TreeGrafter"/>
</dbReference>
<dbReference type="PROSITE" id="PS00108">
    <property type="entry name" value="PROTEIN_KINASE_ST"/>
    <property type="match status" value="1"/>
</dbReference>
<dbReference type="InterPro" id="IPR011047">
    <property type="entry name" value="Quinoprotein_ADH-like_sf"/>
</dbReference>
<dbReference type="SMART" id="SM00220">
    <property type="entry name" value="S_TKc"/>
    <property type="match status" value="1"/>
</dbReference>
<evidence type="ECO:0000259" key="14">
    <source>
        <dbReference type="PROSITE" id="PS51392"/>
    </source>
</evidence>
<gene>
    <name evidence="15" type="ORF">ZIOFF_073763</name>
</gene>
<comment type="subcellular location">
    <subcellularLocation>
        <location evidence="1">Membrane</location>
        <topology evidence="1">Single-pass type I membrane protein</topology>
    </subcellularLocation>
</comment>
<dbReference type="Gene3D" id="1.20.1440.180">
    <property type="entry name" value="KEN domain"/>
    <property type="match status" value="1"/>
</dbReference>
<reference evidence="15 16" key="1">
    <citation type="submission" date="2020-08" db="EMBL/GenBank/DDBJ databases">
        <title>Plant Genome Project.</title>
        <authorList>
            <person name="Zhang R.-G."/>
        </authorList>
    </citation>
    <scope>NUCLEOTIDE SEQUENCE [LARGE SCALE GENOMIC DNA]</scope>
    <source>
        <tissue evidence="15">Rhizome</tissue>
    </source>
</reference>
<dbReference type="InterPro" id="IPR015943">
    <property type="entry name" value="WD40/YVTN_repeat-like_dom_sf"/>
</dbReference>
<dbReference type="GO" id="GO:0006397">
    <property type="term" value="P:mRNA processing"/>
    <property type="evidence" value="ECO:0007669"/>
    <property type="project" value="InterPro"/>
</dbReference>
<feature type="region of interest" description="Disordered" evidence="11">
    <location>
        <begin position="51"/>
        <end position="87"/>
    </location>
</feature>
<dbReference type="Gene3D" id="3.30.200.20">
    <property type="entry name" value="Phosphorylase Kinase, domain 1"/>
    <property type="match status" value="1"/>
</dbReference>
<keyword evidence="4" id="KW-0808">Transferase</keyword>
<evidence type="ECO:0000256" key="5">
    <source>
        <dbReference type="ARBA" id="ARBA00022692"/>
    </source>
</evidence>
<evidence type="ECO:0000256" key="3">
    <source>
        <dbReference type="ARBA" id="ARBA00022527"/>
    </source>
</evidence>
<dbReference type="GO" id="GO:1990604">
    <property type="term" value="C:IRE1-TRAF2-ASK1 complex"/>
    <property type="evidence" value="ECO:0007669"/>
    <property type="project" value="TreeGrafter"/>
</dbReference>
<dbReference type="GO" id="GO:0004674">
    <property type="term" value="F:protein serine/threonine kinase activity"/>
    <property type="evidence" value="ECO:0007669"/>
    <property type="project" value="UniProtKB-KW"/>
</dbReference>
<comment type="caution">
    <text evidence="15">The sequence shown here is derived from an EMBL/GenBank/DDBJ whole genome shotgun (WGS) entry which is preliminary data.</text>
</comment>
<keyword evidence="10 12" id="KW-1133">Transmembrane helix</keyword>
<evidence type="ECO:0000256" key="9">
    <source>
        <dbReference type="ARBA" id="ARBA00022840"/>
    </source>
</evidence>
<protein>
    <recommendedName>
        <fullName evidence="2">non-specific serine/threonine protein kinase</fullName>
        <ecNumber evidence="2">2.7.11.1</ecNumber>
    </recommendedName>
</protein>
<keyword evidence="16" id="KW-1185">Reference proteome</keyword>
<dbReference type="GO" id="GO:0051082">
    <property type="term" value="F:unfolded protein binding"/>
    <property type="evidence" value="ECO:0007669"/>
    <property type="project" value="TreeGrafter"/>
</dbReference>
<dbReference type="SUPFAM" id="SSF56112">
    <property type="entry name" value="Protein kinase-like (PK-like)"/>
    <property type="match status" value="1"/>
</dbReference>
<dbReference type="EMBL" id="JACMSC010000022">
    <property type="protein sequence ID" value="KAG6469065.1"/>
    <property type="molecule type" value="Genomic_DNA"/>
</dbReference>
<keyword evidence="12" id="KW-0472">Membrane</keyword>
<keyword evidence="8" id="KW-0418">Kinase</keyword>
<dbReference type="SUPFAM" id="SSF50998">
    <property type="entry name" value="Quinoprotein alcohol dehydrogenase-like"/>
    <property type="match status" value="1"/>
</dbReference>